<dbReference type="EMBL" id="PYSW02000011">
    <property type="protein sequence ID" value="KAG2387934.1"/>
    <property type="molecule type" value="Genomic_DNA"/>
</dbReference>
<feature type="compositionally biased region" description="Basic and acidic residues" evidence="11">
    <location>
        <begin position="66"/>
        <end position="80"/>
    </location>
</feature>
<keyword evidence="7" id="KW-0342">GTP-binding</keyword>
<feature type="region of interest" description="Disordered" evidence="11">
    <location>
        <begin position="445"/>
        <end position="473"/>
    </location>
</feature>
<dbReference type="PANTHER" id="PTHR11649">
    <property type="entry name" value="MSS1/TRME-RELATED GTP-BINDING PROTEIN"/>
    <property type="match status" value="1"/>
</dbReference>
<evidence type="ECO:0000259" key="12">
    <source>
        <dbReference type="PROSITE" id="PS51706"/>
    </source>
</evidence>
<evidence type="ECO:0000256" key="2">
    <source>
        <dbReference type="ARBA" id="ARBA00009638"/>
    </source>
</evidence>
<dbReference type="PROSITE" id="PS51706">
    <property type="entry name" value="G_ENGB"/>
    <property type="match status" value="1"/>
</dbReference>
<proteinExistence type="inferred from homology"/>
<dbReference type="Pfam" id="PF01926">
    <property type="entry name" value="MMR_HSR1"/>
    <property type="match status" value="1"/>
</dbReference>
<evidence type="ECO:0000256" key="11">
    <source>
        <dbReference type="SAM" id="MobiDB-lite"/>
    </source>
</evidence>
<evidence type="ECO:0000313" key="13">
    <source>
        <dbReference type="EMBL" id="KAG2387934.1"/>
    </source>
</evidence>
<dbReference type="SUPFAM" id="SSF52540">
    <property type="entry name" value="P-loop containing nucleoside triphosphate hydrolases"/>
    <property type="match status" value="1"/>
</dbReference>
<keyword evidence="4" id="KW-0479">Metal-binding</keyword>
<gene>
    <name evidence="13" type="ORF">C9374_000784</name>
</gene>
<sequence>MLKWLANNIPNCVQRNYTLAIPITYKMNRNGNVQFLQQQQQEWRWKSSSAKSSLDSSNNNHAFKTKNQETYRDANNKRENQLNNSSSKLNTNNRNTNNNSNRVQKASSSKFTKQVTESQAPKHKINHNEEQAEMKRKIVSNNQNLKGEQQASLLPMKQNKSSTKSFTKSLPNVSFSMNSTQSPKKGPLKQKESHFNENDDDDYEIGDYDEELDDLEDENPKSKGKNTSHKYKQEQQSEVVDIVSKEKLDEYVTMFNKPGVSSNKKFRSLPVVDSILKEIFLCGLARKGIKQFDYLTYLIGGKDAKSEISESSKKELEEMVNQNRVIEAQLKRQQISKRTNKTNVIYNQAEFRADMQVNEECVNWIFKNNRMKYMGSVGLSEEDEQRIMEEFEKNELELEEDEEEKKADSQLTSQDLESMPKEELNALLEKQENIYELYKKYYEESNVEDDEEADSESTKKSTKEKESENATNTYNRKLYPMEGIIQKTKGIPQVAFIGRSNVGKSSLINAITGRNNLKASERPGETKDLNFHRFGKAFCLVDMPGYGFAFTKESFVTQKWLELMKSYFVKSGSDLKMVFMLIDSRLGLKRRDVDMINFLDQNKVPFQIVLTKCDLTFVDDLARMAFKIFKLDPIRKGFTLNYHAKDENTKDYRMIFVSARSKTGVARLKEDIVLKYSSFDKEQWKRNVKKNVVLFV</sequence>
<evidence type="ECO:0000313" key="14">
    <source>
        <dbReference type="Proteomes" id="UP000816034"/>
    </source>
</evidence>
<accession>A0AA88GYD2</accession>
<feature type="compositionally biased region" description="Polar residues" evidence="11">
    <location>
        <begin position="106"/>
        <end position="119"/>
    </location>
</feature>
<dbReference type="GO" id="GO:0051301">
    <property type="term" value="P:cell division"/>
    <property type="evidence" value="ECO:0007669"/>
    <property type="project" value="UniProtKB-KW"/>
</dbReference>
<feature type="compositionally biased region" description="Basic and acidic residues" evidence="11">
    <location>
        <begin position="456"/>
        <end position="468"/>
    </location>
</feature>
<evidence type="ECO:0000256" key="1">
    <source>
        <dbReference type="ARBA" id="ARBA00001946"/>
    </source>
</evidence>
<organism evidence="13 14">
    <name type="scientific">Naegleria lovaniensis</name>
    <name type="common">Amoeba</name>
    <dbReference type="NCBI Taxonomy" id="51637"/>
    <lineage>
        <taxon>Eukaryota</taxon>
        <taxon>Discoba</taxon>
        <taxon>Heterolobosea</taxon>
        <taxon>Tetramitia</taxon>
        <taxon>Eutetramitia</taxon>
        <taxon>Vahlkampfiidae</taxon>
        <taxon>Naegleria</taxon>
    </lineage>
</organism>
<comment type="caution">
    <text evidence="13">The sequence shown here is derived from an EMBL/GenBank/DDBJ whole genome shotgun (WGS) entry which is preliminary data.</text>
</comment>
<dbReference type="Proteomes" id="UP000816034">
    <property type="component" value="Unassembled WGS sequence"/>
</dbReference>
<dbReference type="InterPro" id="IPR019987">
    <property type="entry name" value="GTP-bd_ribosome_bio_YsxC"/>
</dbReference>
<evidence type="ECO:0000256" key="9">
    <source>
        <dbReference type="ARBA" id="ARBA00023306"/>
    </source>
</evidence>
<dbReference type="InterPro" id="IPR030393">
    <property type="entry name" value="G_ENGB_dom"/>
</dbReference>
<keyword evidence="3" id="KW-0132">Cell division</keyword>
<feature type="compositionally biased region" description="Acidic residues" evidence="11">
    <location>
        <begin position="198"/>
        <end position="217"/>
    </location>
</feature>
<feature type="coiled-coil region" evidence="10">
    <location>
        <begin position="309"/>
        <end position="336"/>
    </location>
</feature>
<evidence type="ECO:0000256" key="4">
    <source>
        <dbReference type="ARBA" id="ARBA00022723"/>
    </source>
</evidence>
<comment type="similarity">
    <text evidence="2">Belongs to the TRAFAC class TrmE-Era-EngA-EngB-Septin-like GTPase superfamily. EngB GTPase family.</text>
</comment>
<evidence type="ECO:0000256" key="10">
    <source>
        <dbReference type="SAM" id="Coils"/>
    </source>
</evidence>
<dbReference type="CDD" id="cd01876">
    <property type="entry name" value="YihA_EngB"/>
    <property type="match status" value="1"/>
</dbReference>
<feature type="region of interest" description="Disordered" evidence="11">
    <location>
        <begin position="148"/>
        <end position="236"/>
    </location>
</feature>
<dbReference type="PANTHER" id="PTHR11649:SF13">
    <property type="entry name" value="ENGB-TYPE G DOMAIN-CONTAINING PROTEIN"/>
    <property type="match status" value="1"/>
</dbReference>
<dbReference type="GeneID" id="68093240"/>
<keyword evidence="10" id="KW-0175">Coiled coil</keyword>
<dbReference type="NCBIfam" id="TIGR03598">
    <property type="entry name" value="GTPase_YsxC"/>
    <property type="match status" value="1"/>
</dbReference>
<feature type="compositionally biased region" description="Acidic residues" evidence="11">
    <location>
        <begin position="445"/>
        <end position="455"/>
    </location>
</feature>
<evidence type="ECO:0000256" key="6">
    <source>
        <dbReference type="ARBA" id="ARBA00022842"/>
    </source>
</evidence>
<protein>
    <recommendedName>
        <fullName evidence="12">EngB-type G domain-containing protein</fullName>
    </recommendedName>
</protein>
<name>A0AA88GYD2_NAELO</name>
<evidence type="ECO:0000256" key="8">
    <source>
        <dbReference type="ARBA" id="ARBA00023210"/>
    </source>
</evidence>
<reference evidence="13 14" key="1">
    <citation type="journal article" date="2018" name="BMC Genomics">
        <title>The genome of Naegleria lovaniensis, the basis for a comparative approach to unravel pathogenicity factors of the human pathogenic amoeba N. fowleri.</title>
        <authorList>
            <person name="Liechti N."/>
            <person name="Schurch N."/>
            <person name="Bruggmann R."/>
            <person name="Wittwer M."/>
        </authorList>
    </citation>
    <scope>NUCLEOTIDE SEQUENCE [LARGE SCALE GENOMIC DNA]</scope>
    <source>
        <strain evidence="13 14">ATCC 30569</strain>
    </source>
</reference>
<comment type="cofactor">
    <cofactor evidence="1">
        <name>Mg(2+)</name>
        <dbReference type="ChEBI" id="CHEBI:18420"/>
    </cofactor>
</comment>
<evidence type="ECO:0000256" key="5">
    <source>
        <dbReference type="ARBA" id="ARBA00022741"/>
    </source>
</evidence>
<dbReference type="RefSeq" id="XP_044551926.1">
    <property type="nucleotide sequence ID" value="XM_044697849.1"/>
</dbReference>
<keyword evidence="6" id="KW-0460">Magnesium</keyword>
<feature type="region of interest" description="Disordered" evidence="11">
    <location>
        <begin position="396"/>
        <end position="419"/>
    </location>
</feature>
<feature type="compositionally biased region" description="Low complexity" evidence="11">
    <location>
        <begin position="46"/>
        <end position="60"/>
    </location>
</feature>
<feature type="domain" description="EngB-type G" evidence="12">
    <location>
        <begin position="490"/>
        <end position="678"/>
    </location>
</feature>
<keyword evidence="9" id="KW-0131">Cell cycle</keyword>
<keyword evidence="14" id="KW-1185">Reference proteome</keyword>
<keyword evidence="5" id="KW-0547">Nucleotide-binding</keyword>
<dbReference type="InterPro" id="IPR006073">
    <property type="entry name" value="GTP-bd"/>
</dbReference>
<evidence type="ECO:0000256" key="3">
    <source>
        <dbReference type="ARBA" id="ARBA00022618"/>
    </source>
</evidence>
<feature type="compositionally biased region" description="Polar residues" evidence="11">
    <location>
        <begin position="148"/>
        <end position="183"/>
    </location>
</feature>
<dbReference type="Gene3D" id="3.40.50.300">
    <property type="entry name" value="P-loop containing nucleotide triphosphate hydrolases"/>
    <property type="match status" value="1"/>
</dbReference>
<feature type="compositionally biased region" description="Low complexity" evidence="11">
    <location>
        <begin position="81"/>
        <end position="105"/>
    </location>
</feature>
<keyword evidence="8" id="KW-0717">Septation</keyword>
<dbReference type="HAMAP" id="MF_00321">
    <property type="entry name" value="GTPase_EngB"/>
    <property type="match status" value="1"/>
</dbReference>
<dbReference type="GO" id="GO:0046872">
    <property type="term" value="F:metal ion binding"/>
    <property type="evidence" value="ECO:0007669"/>
    <property type="project" value="UniProtKB-KW"/>
</dbReference>
<feature type="region of interest" description="Disordered" evidence="11">
    <location>
        <begin position="46"/>
        <end position="129"/>
    </location>
</feature>
<evidence type="ECO:0000256" key="7">
    <source>
        <dbReference type="ARBA" id="ARBA00023134"/>
    </source>
</evidence>
<dbReference type="GO" id="GO:0005525">
    <property type="term" value="F:GTP binding"/>
    <property type="evidence" value="ECO:0007669"/>
    <property type="project" value="UniProtKB-KW"/>
</dbReference>
<dbReference type="InterPro" id="IPR027417">
    <property type="entry name" value="P-loop_NTPase"/>
</dbReference>
<dbReference type="AlphaFoldDB" id="A0AA88GYD2"/>